<dbReference type="Proteomes" id="UP000515512">
    <property type="component" value="Chromosome"/>
</dbReference>
<gene>
    <name evidence="2" type="ORF">H0264_22485</name>
</gene>
<accession>A0A7D6Z994</accession>
<organism evidence="2 3">
    <name type="scientific">Nocardia huaxiensis</name>
    <dbReference type="NCBI Taxonomy" id="2755382"/>
    <lineage>
        <taxon>Bacteria</taxon>
        <taxon>Bacillati</taxon>
        <taxon>Actinomycetota</taxon>
        <taxon>Actinomycetes</taxon>
        <taxon>Mycobacteriales</taxon>
        <taxon>Nocardiaceae</taxon>
        <taxon>Nocardia</taxon>
    </lineage>
</organism>
<dbReference type="AlphaFoldDB" id="A0A7D6Z994"/>
<evidence type="ECO:0000256" key="1">
    <source>
        <dbReference type="SAM" id="MobiDB-lite"/>
    </source>
</evidence>
<evidence type="ECO:0000313" key="3">
    <source>
        <dbReference type="Proteomes" id="UP000515512"/>
    </source>
</evidence>
<feature type="region of interest" description="Disordered" evidence="1">
    <location>
        <begin position="1"/>
        <end position="32"/>
    </location>
</feature>
<sequence length="108" mass="11994">MVTPNSIRSCTRRPHVATPSTPRSPDSDRRRRMQPIVDLERAICALELPRLGHSLVSDHAVTQVLDSTTLAVVMHCGHNVAIVEEAIREQHLAIKGIDIDRDMLVVSI</sequence>
<dbReference type="EMBL" id="CP059399">
    <property type="protein sequence ID" value="QLY28158.1"/>
    <property type="molecule type" value="Genomic_DNA"/>
</dbReference>
<dbReference type="KEGG" id="nhu:H0264_22485"/>
<dbReference type="RefSeq" id="WP_181579366.1">
    <property type="nucleotide sequence ID" value="NZ_CP059399.1"/>
</dbReference>
<proteinExistence type="predicted"/>
<reference evidence="2 3" key="1">
    <citation type="submission" date="2020-07" db="EMBL/GenBank/DDBJ databases">
        <authorList>
            <person name="Zhuang K."/>
            <person name="Ran Y."/>
        </authorList>
    </citation>
    <scope>NUCLEOTIDE SEQUENCE [LARGE SCALE GENOMIC DNA]</scope>
    <source>
        <strain evidence="2 3">WCH-YHL-001</strain>
    </source>
</reference>
<evidence type="ECO:0000313" key="2">
    <source>
        <dbReference type="EMBL" id="QLY28158.1"/>
    </source>
</evidence>
<name>A0A7D6Z994_9NOCA</name>
<keyword evidence="3" id="KW-1185">Reference proteome</keyword>
<protein>
    <submittedName>
        <fullName evidence="2">Uncharacterized protein</fullName>
    </submittedName>
</protein>